<dbReference type="RefSeq" id="WP_185137149.1">
    <property type="nucleotide sequence ID" value="NZ_BORM01000015.1"/>
</dbReference>
<accession>A0A841U4C3</accession>
<feature type="region of interest" description="Disordered" evidence="1">
    <location>
        <begin position="53"/>
        <end position="74"/>
    </location>
</feature>
<feature type="region of interest" description="Disordered" evidence="1">
    <location>
        <begin position="1"/>
        <end position="24"/>
    </location>
</feature>
<evidence type="ECO:0000256" key="1">
    <source>
        <dbReference type="SAM" id="MobiDB-lite"/>
    </source>
</evidence>
<dbReference type="Pfam" id="PF13045">
    <property type="entry name" value="DUF3905"/>
    <property type="match status" value="1"/>
</dbReference>
<organism evidence="2 3">
    <name type="scientific">Cohnella xylanilytica</name>
    <dbReference type="NCBI Taxonomy" id="557555"/>
    <lineage>
        <taxon>Bacteria</taxon>
        <taxon>Bacillati</taxon>
        <taxon>Bacillota</taxon>
        <taxon>Bacilli</taxon>
        <taxon>Bacillales</taxon>
        <taxon>Paenibacillaceae</taxon>
        <taxon>Cohnella</taxon>
    </lineage>
</organism>
<keyword evidence="3" id="KW-1185">Reference proteome</keyword>
<dbReference type="AlphaFoldDB" id="A0A841U4C3"/>
<evidence type="ECO:0000313" key="3">
    <source>
        <dbReference type="Proteomes" id="UP000553776"/>
    </source>
</evidence>
<gene>
    <name evidence="2" type="ORF">H7B90_17300</name>
</gene>
<protein>
    <submittedName>
        <fullName evidence="2">DUF3905 domain-containing protein</fullName>
    </submittedName>
</protein>
<reference evidence="2 3" key="1">
    <citation type="submission" date="2020-08" db="EMBL/GenBank/DDBJ databases">
        <title>Cohnella phylogeny.</title>
        <authorList>
            <person name="Dunlap C."/>
        </authorList>
    </citation>
    <scope>NUCLEOTIDE SEQUENCE [LARGE SCALE GENOMIC DNA]</scope>
    <source>
        <strain evidence="2 3">DSM 25239</strain>
    </source>
</reference>
<evidence type="ECO:0000313" key="2">
    <source>
        <dbReference type="EMBL" id="MBB6693163.1"/>
    </source>
</evidence>
<dbReference type="Proteomes" id="UP000553776">
    <property type="component" value="Unassembled WGS sequence"/>
</dbReference>
<proteinExistence type="predicted"/>
<dbReference type="InterPro" id="IPR024999">
    <property type="entry name" value="DUF3905"/>
</dbReference>
<sequence>MTTDKKRPFKAGFEPAPGRDDPELDPFEIEFRQEFRDNRGPRAPFVNDYGVVIGDHDYESPQSPLEQWSEETDPEIMSGDQWVHPFKDIGFRSPENRALFEEGIAPSSGVFMHPTHQTSRPEKNALERLRDEDEYDSERYYPIPEVLDEP</sequence>
<comment type="caution">
    <text evidence="2">The sequence shown here is derived from an EMBL/GenBank/DDBJ whole genome shotgun (WGS) entry which is preliminary data.</text>
</comment>
<feature type="compositionally biased region" description="Basic and acidic residues" evidence="1">
    <location>
        <begin position="119"/>
        <end position="131"/>
    </location>
</feature>
<feature type="region of interest" description="Disordered" evidence="1">
    <location>
        <begin position="108"/>
        <end position="150"/>
    </location>
</feature>
<dbReference type="EMBL" id="JACJVR010000068">
    <property type="protein sequence ID" value="MBB6693163.1"/>
    <property type="molecule type" value="Genomic_DNA"/>
</dbReference>
<name>A0A841U4C3_9BACL</name>